<name>A0A6V7QGV4_ANACO</name>
<accession>A0A6V7QGV4</accession>
<dbReference type="AlphaFoldDB" id="A0A6V7QGV4"/>
<feature type="region of interest" description="Disordered" evidence="1">
    <location>
        <begin position="1"/>
        <end position="28"/>
    </location>
</feature>
<proteinExistence type="predicted"/>
<dbReference type="EMBL" id="LR862136">
    <property type="protein sequence ID" value="CAD1842392.1"/>
    <property type="molecule type" value="Genomic_DNA"/>
</dbReference>
<protein>
    <submittedName>
        <fullName evidence="2">Uncharacterized protein</fullName>
    </submittedName>
</protein>
<evidence type="ECO:0000313" key="2">
    <source>
        <dbReference type="EMBL" id="CAD1842392.1"/>
    </source>
</evidence>
<organism evidence="2">
    <name type="scientific">Ananas comosus var. bracteatus</name>
    <name type="common">red pineapple</name>
    <dbReference type="NCBI Taxonomy" id="296719"/>
    <lineage>
        <taxon>Eukaryota</taxon>
        <taxon>Viridiplantae</taxon>
        <taxon>Streptophyta</taxon>
        <taxon>Embryophyta</taxon>
        <taxon>Tracheophyta</taxon>
        <taxon>Spermatophyta</taxon>
        <taxon>Magnoliopsida</taxon>
        <taxon>Liliopsida</taxon>
        <taxon>Poales</taxon>
        <taxon>Bromeliaceae</taxon>
        <taxon>Bromelioideae</taxon>
        <taxon>Ananas</taxon>
    </lineage>
</organism>
<sequence>MSHRSEHCQRPTGKPGRAQNTDQTLEPCNLQKVDTSNRRRTDRVFPIRPRLITCIFSSIEKSTSGNIHKRLTRGGERPPSSTELIASMIISLTQRIYEFNLDFTLPLVLFHHFLLPL</sequence>
<gene>
    <name evidence="2" type="ORF">CB5_LOCUS25603</name>
</gene>
<evidence type="ECO:0000256" key="1">
    <source>
        <dbReference type="SAM" id="MobiDB-lite"/>
    </source>
</evidence>
<reference evidence="2" key="1">
    <citation type="submission" date="2020-07" db="EMBL/GenBank/DDBJ databases">
        <authorList>
            <person name="Lin J."/>
        </authorList>
    </citation>
    <scope>NUCLEOTIDE SEQUENCE</scope>
</reference>